<dbReference type="EMBL" id="CZBA01000026">
    <property type="protein sequence ID" value="CUP96696.1"/>
    <property type="molecule type" value="Genomic_DNA"/>
</dbReference>
<dbReference type="EC" id="3.1.4.52" evidence="4"/>
<dbReference type="Pfam" id="PF00563">
    <property type="entry name" value="EAL"/>
    <property type="match status" value="1"/>
</dbReference>
<dbReference type="PANTHER" id="PTHR33121:SF76">
    <property type="entry name" value="SIGNALING PROTEIN"/>
    <property type="match status" value="1"/>
</dbReference>
<keyword evidence="4" id="KW-0378">Hydrolase</keyword>
<feature type="transmembrane region" description="Helical" evidence="1">
    <location>
        <begin position="376"/>
        <end position="398"/>
    </location>
</feature>
<evidence type="ECO:0000259" key="2">
    <source>
        <dbReference type="PROSITE" id="PS50883"/>
    </source>
</evidence>
<dbReference type="CDD" id="cd01949">
    <property type="entry name" value="GGDEF"/>
    <property type="match status" value="1"/>
</dbReference>
<name>A0A174SJ78_9FIRM</name>
<sequence>MRQHRKQGKSIFQFIFAAMLIVLGIEVALLIGTLYFGNVGMQMNRNAIDILKKQVENRQNYLQNTLEETQNISSLAGTINTAVENQTAVENISVEELVNNEDRSTELLETVSDSLINVMRHRSVNGIFVILNTDDLDEREIDSFMPCVYIRDQDPTTTASERNYDLLLERSPVKLVKSLGISTDRGWMPAIKYKGYGKNGIVYPVFQTAYKDSEKLNVSDYGHWTPVSYTLEGDDRPVIAYSIPLILSDGTVYGVVGVEMMTSYIQELIPYEELQNSGTGTYLLAETADTLSDSEISVNVINPSSRSNRWLSVPDEEIKMTRTEKNIYEAEIWKENYIASVYPLTLYNKNAPFSDEQWLLVGIVQDKNLYAFTNHVMLLVKLTIFATLLFGLLSSFIVSRRLAKPVASLSDEVEAAQQNQGSIPNLSETGIRELDKFSTAITGLSREVLNTSTKFLRIMEMASVEIGGYELRFDTGSVFYTENFFSILGIPLSAESPMNIEKFREILKEYTEKNLYKTESGSTKLYCIRIPEKGVRYVRMEVKNENWVQIGLVEDVTVPMRERLRIEHERDYDTLTGLYNRRAFKRKSEAIFGRRKKIRHAAFIMMDLDNLKYTNDTFGHDWGDEYIRQAGMCLEEGTPKGTLCAHISGDEFNILFYGYESQNAIREEISKLQREISSRIIRLPDGQEFHLSISGGIAWYPEDSNSLGVMRKHADFAMYQVKQTDKGRIAEFDQKAYEEKYRDSQIRKEFHRFVKEELVTYYFQPIISAKTGKIEAYEALMRANLPILKRPDVVMKIAREEGALREIERMTMFRATEAFADLREKKRIKGDALLFINSIASQHMAAKDEIEFNNRYAELQKQIVIEITEEESIDYHALETKKNAPGFEGAFALDDYGSGYSNEKSLLDLAPKYIKVDLSIIRDIDTDPDKQQIVENIVAYAHKRDMKIVAEGLETPEEIQKVLELEVDLLQGFYLAHPEPVPGNINEDALKIIAAFYK</sequence>
<feature type="transmembrane region" description="Helical" evidence="1">
    <location>
        <begin position="12"/>
        <end position="36"/>
    </location>
</feature>
<dbReference type="InterPro" id="IPR043128">
    <property type="entry name" value="Rev_trsase/Diguanyl_cyclase"/>
</dbReference>
<dbReference type="InterPro" id="IPR001633">
    <property type="entry name" value="EAL_dom"/>
</dbReference>
<dbReference type="PROSITE" id="PS50883">
    <property type="entry name" value="EAL"/>
    <property type="match status" value="1"/>
</dbReference>
<evidence type="ECO:0000256" key="1">
    <source>
        <dbReference type="SAM" id="Phobius"/>
    </source>
</evidence>
<dbReference type="Gene3D" id="3.20.20.450">
    <property type="entry name" value="EAL domain"/>
    <property type="match status" value="1"/>
</dbReference>
<feature type="domain" description="EAL" evidence="2">
    <location>
        <begin position="743"/>
        <end position="992"/>
    </location>
</feature>
<dbReference type="SMART" id="SM00052">
    <property type="entry name" value="EAL"/>
    <property type="match status" value="1"/>
</dbReference>
<dbReference type="RefSeq" id="WP_055056902.1">
    <property type="nucleotide sequence ID" value="NZ_CZBA01000026.1"/>
</dbReference>
<dbReference type="InterPro" id="IPR029787">
    <property type="entry name" value="Nucleotide_cyclase"/>
</dbReference>
<dbReference type="Gene3D" id="3.30.450.20">
    <property type="entry name" value="PAS domain"/>
    <property type="match status" value="1"/>
</dbReference>
<feature type="domain" description="GGDEF" evidence="3">
    <location>
        <begin position="599"/>
        <end position="734"/>
    </location>
</feature>
<dbReference type="AlphaFoldDB" id="A0A174SJ78"/>
<dbReference type="Pfam" id="PF00990">
    <property type="entry name" value="GGDEF"/>
    <property type="match status" value="1"/>
</dbReference>
<dbReference type="InterPro" id="IPR050706">
    <property type="entry name" value="Cyclic-di-GMP_PDE-like"/>
</dbReference>
<dbReference type="SUPFAM" id="SSF141868">
    <property type="entry name" value="EAL domain-like"/>
    <property type="match status" value="1"/>
</dbReference>
<dbReference type="Proteomes" id="UP000095413">
    <property type="component" value="Unassembled WGS sequence"/>
</dbReference>
<dbReference type="InterPro" id="IPR035919">
    <property type="entry name" value="EAL_sf"/>
</dbReference>
<dbReference type="InterPro" id="IPR000160">
    <property type="entry name" value="GGDEF_dom"/>
</dbReference>
<reference evidence="4 5" key="1">
    <citation type="submission" date="2015-09" db="EMBL/GenBank/DDBJ databases">
        <authorList>
            <consortium name="Pathogen Informatics"/>
        </authorList>
    </citation>
    <scope>NUCLEOTIDE SEQUENCE [LARGE SCALE GENOMIC DNA]</scope>
    <source>
        <strain evidence="4 5">2789STDY5834921</strain>
    </source>
</reference>
<keyword evidence="1" id="KW-0812">Transmembrane</keyword>
<dbReference type="SMART" id="SM00267">
    <property type="entry name" value="GGDEF"/>
    <property type="match status" value="1"/>
</dbReference>
<dbReference type="SUPFAM" id="SSF55073">
    <property type="entry name" value="Nucleotide cyclase"/>
    <property type="match status" value="1"/>
</dbReference>
<keyword evidence="1" id="KW-0472">Membrane</keyword>
<organism evidence="4 5">
    <name type="scientific">Blautia obeum</name>
    <dbReference type="NCBI Taxonomy" id="40520"/>
    <lineage>
        <taxon>Bacteria</taxon>
        <taxon>Bacillati</taxon>
        <taxon>Bacillota</taxon>
        <taxon>Clostridia</taxon>
        <taxon>Lachnospirales</taxon>
        <taxon>Lachnospiraceae</taxon>
        <taxon>Blautia</taxon>
    </lineage>
</organism>
<gene>
    <name evidence="4" type="primary">gmr</name>
    <name evidence="4" type="ORF">ERS852533_03229</name>
</gene>
<dbReference type="PANTHER" id="PTHR33121">
    <property type="entry name" value="CYCLIC DI-GMP PHOSPHODIESTERASE PDEF"/>
    <property type="match status" value="1"/>
</dbReference>
<keyword evidence="1" id="KW-1133">Transmembrane helix</keyword>
<evidence type="ECO:0000313" key="4">
    <source>
        <dbReference type="EMBL" id="CUP96696.1"/>
    </source>
</evidence>
<proteinExistence type="predicted"/>
<dbReference type="CDD" id="cd01948">
    <property type="entry name" value="EAL"/>
    <property type="match status" value="1"/>
</dbReference>
<dbReference type="Gene3D" id="3.30.70.270">
    <property type="match status" value="1"/>
</dbReference>
<dbReference type="NCBIfam" id="TIGR00254">
    <property type="entry name" value="GGDEF"/>
    <property type="match status" value="1"/>
</dbReference>
<protein>
    <submittedName>
        <fullName evidence="4">Cyclic di-GMP phosphodiesterase Gmr</fullName>
        <ecNumber evidence="4">3.1.4.52</ecNumber>
    </submittedName>
</protein>
<evidence type="ECO:0000259" key="3">
    <source>
        <dbReference type="PROSITE" id="PS50887"/>
    </source>
</evidence>
<evidence type="ECO:0000313" key="5">
    <source>
        <dbReference type="Proteomes" id="UP000095413"/>
    </source>
</evidence>
<dbReference type="PROSITE" id="PS50887">
    <property type="entry name" value="GGDEF"/>
    <property type="match status" value="1"/>
</dbReference>
<accession>A0A174SJ78</accession>
<dbReference type="GO" id="GO:0071111">
    <property type="term" value="F:cyclic-guanylate-specific phosphodiesterase activity"/>
    <property type="evidence" value="ECO:0007669"/>
    <property type="project" value="UniProtKB-EC"/>
</dbReference>